<proteinExistence type="predicted"/>
<reference evidence="2" key="1">
    <citation type="submission" date="2025-08" db="UniProtKB">
        <authorList>
            <consortium name="RefSeq"/>
        </authorList>
    </citation>
    <scope>IDENTIFICATION</scope>
    <source>
        <tissue evidence="2">Whole body</tissue>
    </source>
</reference>
<dbReference type="RefSeq" id="XP_025425104.1">
    <property type="nucleotide sequence ID" value="XM_025569319.1"/>
</dbReference>
<organism evidence="1 2">
    <name type="scientific">Sipha flava</name>
    <name type="common">yellow sugarcane aphid</name>
    <dbReference type="NCBI Taxonomy" id="143950"/>
    <lineage>
        <taxon>Eukaryota</taxon>
        <taxon>Metazoa</taxon>
        <taxon>Ecdysozoa</taxon>
        <taxon>Arthropoda</taxon>
        <taxon>Hexapoda</taxon>
        <taxon>Insecta</taxon>
        <taxon>Pterygota</taxon>
        <taxon>Neoptera</taxon>
        <taxon>Paraneoptera</taxon>
        <taxon>Hemiptera</taxon>
        <taxon>Sternorrhyncha</taxon>
        <taxon>Aphidomorpha</taxon>
        <taxon>Aphidoidea</taxon>
        <taxon>Aphididae</taxon>
        <taxon>Sipha</taxon>
    </lineage>
</organism>
<accession>A0A8B8GPB3</accession>
<protein>
    <submittedName>
        <fullName evidence="2">Uncharacterized protein LOC112694002</fullName>
    </submittedName>
</protein>
<name>A0A8B8GPB3_9HEMI</name>
<sequence length="309" mass="35326">MTDTNKPPEIIEQDSEQKDLTTKTGFQPLLYNFRIAPVNVDANKFALQLPFSVLFDNLITVLWSMYGKEPKIKCGINQLRWALELLKCFRVDYRYPDSIVKIVKDLEKQIIELYAKLGGMLQKMKAQRELEEEKEIESEDVEKSNEENVLDYAMNCVSYNEKDVMNKLNELNIPIDIETGEPKALKELNSLGGKKSKSVDRICKLEKKTSKTHVIGALQKILNTTTEETTISEVEELIKGLKLQNSTMPKLKEELISFATSWSLICKVGLQRAYEDSSQIDAADNDEWANEYDLKCSNVKECNVYLSCA</sequence>
<dbReference type="AlphaFoldDB" id="A0A8B8GPB3"/>
<dbReference type="Proteomes" id="UP000694846">
    <property type="component" value="Unplaced"/>
</dbReference>
<evidence type="ECO:0000313" key="1">
    <source>
        <dbReference type="Proteomes" id="UP000694846"/>
    </source>
</evidence>
<gene>
    <name evidence="2" type="primary">LOC112694002</name>
</gene>
<keyword evidence="1" id="KW-1185">Reference proteome</keyword>
<evidence type="ECO:0000313" key="2">
    <source>
        <dbReference type="RefSeq" id="XP_025425104.1"/>
    </source>
</evidence>
<dbReference type="OrthoDB" id="6578444at2759"/>
<dbReference type="GeneID" id="112694002"/>